<comment type="caution">
    <text evidence="5">The sequence shown here is derived from an EMBL/GenBank/DDBJ whole genome shotgun (WGS) entry which is preliminary data.</text>
</comment>
<accession>A0ABT7Y9Q0</accession>
<keyword evidence="4" id="KW-0732">Signal</keyword>
<feature type="chain" id="PRO_5045369645" evidence="4">
    <location>
        <begin position="22"/>
        <end position="282"/>
    </location>
</feature>
<evidence type="ECO:0000313" key="5">
    <source>
        <dbReference type="EMBL" id="MDN3203241.1"/>
    </source>
</evidence>
<feature type="signal peptide" evidence="4">
    <location>
        <begin position="1"/>
        <end position="21"/>
    </location>
</feature>
<evidence type="ECO:0000256" key="3">
    <source>
        <dbReference type="ARBA" id="ARBA00023136"/>
    </source>
</evidence>
<reference evidence="5" key="1">
    <citation type="submission" date="2023-06" db="EMBL/GenBank/DDBJ databases">
        <title>Robiginitalea aurantiacus sp. nov. and Algoriphagus sediminis sp. nov., isolated from coastal sediment.</title>
        <authorList>
            <person name="Zhou Z.Y."/>
            <person name="An J."/>
            <person name="Jia Y.W."/>
            <person name="Du Z.J."/>
        </authorList>
    </citation>
    <scope>NUCLEOTIDE SEQUENCE</scope>
    <source>
        <strain evidence="5">C2-7</strain>
    </source>
</reference>
<keyword evidence="3" id="KW-0472">Membrane</keyword>
<evidence type="ECO:0000256" key="4">
    <source>
        <dbReference type="SAM" id="SignalP"/>
    </source>
</evidence>
<dbReference type="InterPro" id="IPR009722">
    <property type="entry name" value="YjiK/CarP"/>
</dbReference>
<dbReference type="RefSeq" id="WP_289998805.1">
    <property type="nucleotide sequence ID" value="NZ_JAUEPH010000002.1"/>
</dbReference>
<name>A0ABT7Y9Q0_9BACT</name>
<dbReference type="Pfam" id="PF06977">
    <property type="entry name" value="SdiA-regulated"/>
    <property type="match status" value="1"/>
</dbReference>
<evidence type="ECO:0000256" key="1">
    <source>
        <dbReference type="ARBA" id="ARBA00004236"/>
    </source>
</evidence>
<evidence type="ECO:0000313" key="6">
    <source>
        <dbReference type="Proteomes" id="UP001171916"/>
    </source>
</evidence>
<comment type="subcellular location">
    <subcellularLocation>
        <location evidence="1">Cell membrane</location>
    </subcellularLocation>
</comment>
<organism evidence="5 6">
    <name type="scientific">Algoriphagus sediminis</name>
    <dbReference type="NCBI Taxonomy" id="3057113"/>
    <lineage>
        <taxon>Bacteria</taxon>
        <taxon>Pseudomonadati</taxon>
        <taxon>Bacteroidota</taxon>
        <taxon>Cytophagia</taxon>
        <taxon>Cytophagales</taxon>
        <taxon>Cyclobacteriaceae</taxon>
        <taxon>Algoriphagus</taxon>
    </lineage>
</organism>
<keyword evidence="2" id="KW-1003">Cell membrane</keyword>
<evidence type="ECO:0000256" key="2">
    <source>
        <dbReference type="ARBA" id="ARBA00022475"/>
    </source>
</evidence>
<keyword evidence="6" id="KW-1185">Reference proteome</keyword>
<protein>
    <submittedName>
        <fullName evidence="5">SdiA-regulated domain-containing protein</fullName>
    </submittedName>
</protein>
<gene>
    <name evidence="5" type="ORF">QVH07_03740</name>
</gene>
<proteinExistence type="predicted"/>
<dbReference type="Proteomes" id="UP001171916">
    <property type="component" value="Unassembled WGS sequence"/>
</dbReference>
<dbReference type="EMBL" id="JAUEPH010000002">
    <property type="protein sequence ID" value="MDN3203241.1"/>
    <property type="molecule type" value="Genomic_DNA"/>
</dbReference>
<sequence length="282" mass="32345">MSYSFLLIFSFLMLAAQCASDQEEVVISEFPEVYDFEARKVLDMPGALREISGIEWVDGQILAIQDEAGVLFWVNPENGEITENKSFGKNGDYEDITLINDQIWVLESNGTLHHIKDYRAAELESEKYKFPIKERRDFESLVQSQDSQKLISICKDCKWDKNEKEASAYSFDPNVKEYSDQAAFQLVKKQIEERLNVDYDKSVKIQPSAAALHPIDQEYYIISSTGSWLAIFDLDFNIKKLYRLNTKVFKQPEGITFSPNGTLYISNEARGGRANILVFPLK</sequence>
<dbReference type="SUPFAM" id="SSF101898">
    <property type="entry name" value="NHL repeat"/>
    <property type="match status" value="1"/>
</dbReference>